<dbReference type="PANTHER" id="PTHR33919">
    <property type="entry name" value="OS09G0127700 PROTEIN"/>
    <property type="match status" value="1"/>
</dbReference>
<dbReference type="Proteomes" id="UP000554482">
    <property type="component" value="Unassembled WGS sequence"/>
</dbReference>
<dbReference type="EMBL" id="JABWDY010007287">
    <property type="protein sequence ID" value="KAF5203050.1"/>
    <property type="molecule type" value="Genomic_DNA"/>
</dbReference>
<name>A0A7J6X2Z0_THATH</name>
<dbReference type="AlphaFoldDB" id="A0A7J6X2Z0"/>
<dbReference type="OrthoDB" id="2013913at2759"/>
<gene>
    <name evidence="1" type="ORF">FRX31_007363</name>
</gene>
<evidence type="ECO:0000313" key="1">
    <source>
        <dbReference type="EMBL" id="KAF5203050.1"/>
    </source>
</evidence>
<protein>
    <submittedName>
        <fullName evidence="1">Nfu1 iron-sulfur cluster protein</fullName>
    </submittedName>
</protein>
<organism evidence="1 2">
    <name type="scientific">Thalictrum thalictroides</name>
    <name type="common">Rue-anemone</name>
    <name type="synonym">Anemone thalictroides</name>
    <dbReference type="NCBI Taxonomy" id="46969"/>
    <lineage>
        <taxon>Eukaryota</taxon>
        <taxon>Viridiplantae</taxon>
        <taxon>Streptophyta</taxon>
        <taxon>Embryophyta</taxon>
        <taxon>Tracheophyta</taxon>
        <taxon>Spermatophyta</taxon>
        <taxon>Magnoliopsida</taxon>
        <taxon>Ranunculales</taxon>
        <taxon>Ranunculaceae</taxon>
        <taxon>Thalictroideae</taxon>
        <taxon>Thalictrum</taxon>
    </lineage>
</organism>
<sequence>MMSGIPANGSHSYATSTKNPIKTTIEELRSSVKKKGDVVPVCVALGMIMLSLSFGAHTGLHHLRYSPTVQVSKKKREELPEVEEPDYVVDEAIKFINKSFFRKVAHIQDHFQQDEVIPNPIKGDVYTRPVRVETLKPIQVDLGSQ</sequence>
<comment type="caution">
    <text evidence="1">The sequence shown here is derived from an EMBL/GenBank/DDBJ whole genome shotgun (WGS) entry which is preliminary data.</text>
</comment>
<dbReference type="PANTHER" id="PTHR33919:SF11">
    <property type="entry name" value="EXPRESSED PROTEIN"/>
    <property type="match status" value="1"/>
</dbReference>
<reference evidence="1 2" key="1">
    <citation type="submission" date="2020-06" db="EMBL/GenBank/DDBJ databases">
        <title>Transcriptomic and genomic resources for Thalictrum thalictroides and T. hernandezii: Facilitating candidate gene discovery in an emerging model plant lineage.</title>
        <authorList>
            <person name="Arias T."/>
            <person name="Riano-Pachon D.M."/>
            <person name="Di Stilio V.S."/>
        </authorList>
    </citation>
    <scope>NUCLEOTIDE SEQUENCE [LARGE SCALE GENOMIC DNA]</scope>
    <source>
        <strain evidence="2">cv. WT478/WT964</strain>
        <tissue evidence="1">Leaves</tissue>
    </source>
</reference>
<keyword evidence="2" id="KW-1185">Reference proteome</keyword>
<accession>A0A7J6X2Z0</accession>
<evidence type="ECO:0000313" key="2">
    <source>
        <dbReference type="Proteomes" id="UP000554482"/>
    </source>
</evidence>
<proteinExistence type="predicted"/>